<evidence type="ECO:0000259" key="2">
    <source>
        <dbReference type="Pfam" id="PF00149"/>
    </source>
</evidence>
<dbReference type="CDD" id="cd07379">
    <property type="entry name" value="MPP_239FB"/>
    <property type="match status" value="1"/>
</dbReference>
<dbReference type="Pfam" id="PF00149">
    <property type="entry name" value="Metallophos"/>
    <property type="match status" value="1"/>
</dbReference>
<dbReference type="InterPro" id="IPR051693">
    <property type="entry name" value="UPF0046_metallophosphoest"/>
</dbReference>
<accession>A0A1I8BT98</accession>
<dbReference type="InterPro" id="IPR029052">
    <property type="entry name" value="Metallo-depent_PP-like"/>
</dbReference>
<dbReference type="SUPFAM" id="SSF56300">
    <property type="entry name" value="Metallo-dependent phosphatases"/>
    <property type="match status" value="1"/>
</dbReference>
<dbReference type="Proteomes" id="UP000095281">
    <property type="component" value="Unplaced"/>
</dbReference>
<dbReference type="PANTHER" id="PTHR12905:SF0">
    <property type="entry name" value="CALCINEURIN-LIKE PHOSPHOESTERASE DOMAIN-CONTAINING PROTEIN"/>
    <property type="match status" value="1"/>
</dbReference>
<dbReference type="OMA" id="AIKFINC"/>
<keyword evidence="3" id="KW-1185">Reference proteome</keyword>
<dbReference type="InterPro" id="IPR004843">
    <property type="entry name" value="Calcineurin-like_PHP"/>
</dbReference>
<evidence type="ECO:0000313" key="3">
    <source>
        <dbReference type="Proteomes" id="UP000095281"/>
    </source>
</evidence>
<evidence type="ECO:0000256" key="1">
    <source>
        <dbReference type="ARBA" id="ARBA00007993"/>
    </source>
</evidence>
<name>A0A1I8BT98_MELHA</name>
<proteinExistence type="inferred from homology"/>
<feature type="domain" description="Calcineurin-like phosphoesterase" evidence="2">
    <location>
        <begin position="46"/>
        <end position="250"/>
    </location>
</feature>
<dbReference type="Gene3D" id="3.60.21.10">
    <property type="match status" value="1"/>
</dbReference>
<dbReference type="WBParaSite" id="MhA1_Contig50.frz3.gene13">
    <property type="protein sequence ID" value="MhA1_Contig50.frz3.gene13"/>
    <property type="gene ID" value="MhA1_Contig50.frz3.gene13"/>
</dbReference>
<organism evidence="3 4">
    <name type="scientific">Meloidogyne hapla</name>
    <name type="common">Root-knot nematode worm</name>
    <dbReference type="NCBI Taxonomy" id="6305"/>
    <lineage>
        <taxon>Eukaryota</taxon>
        <taxon>Metazoa</taxon>
        <taxon>Ecdysozoa</taxon>
        <taxon>Nematoda</taxon>
        <taxon>Chromadorea</taxon>
        <taxon>Rhabditida</taxon>
        <taxon>Tylenchina</taxon>
        <taxon>Tylenchomorpha</taxon>
        <taxon>Tylenchoidea</taxon>
        <taxon>Meloidogynidae</taxon>
        <taxon>Meloidogyninae</taxon>
        <taxon>Meloidogyne</taxon>
    </lineage>
</organism>
<dbReference type="PANTHER" id="PTHR12905">
    <property type="entry name" value="METALLOPHOSPHOESTERASE"/>
    <property type="match status" value="1"/>
</dbReference>
<dbReference type="AlphaFoldDB" id="A0A1I8BT98"/>
<dbReference type="GO" id="GO:0016787">
    <property type="term" value="F:hydrolase activity"/>
    <property type="evidence" value="ECO:0007669"/>
    <property type="project" value="InterPro"/>
</dbReference>
<sequence length="292" mass="32824">MLGLNPVPEFLANDPTNLWLDYSKERVCKEASTLPLNEPIYPDRVRFVCISDTHNHLGEILPRIPPGDVLLHCGDFTNFGDLDELEKFNKELKKIPHRFKVVIAGNHELGFEDGEDISARRANPNMWKLGSGRRGTPQGYKHLTDCIYLQDSAVKIYGINIYGSPWHPLPGFSFYRPRGQAIFKEWLKIPPAKILSGGGFRPIVDVLMTHSPPLGHSDFGWDRMGDADLLNVVEKAVKPRVHVFGHCHEPKPIATTNGETLFINASICSNKNTPMNDPVLFDLPLPEGEKKE</sequence>
<protein>
    <submittedName>
        <fullName evidence="4">Metallophos domain-containing protein</fullName>
    </submittedName>
</protein>
<reference evidence="4" key="1">
    <citation type="submission" date="2016-11" db="UniProtKB">
        <authorList>
            <consortium name="WormBaseParasite"/>
        </authorList>
    </citation>
    <scope>IDENTIFICATION</scope>
</reference>
<evidence type="ECO:0000313" key="4">
    <source>
        <dbReference type="WBParaSite" id="MhA1_Contig50.frz3.gene13"/>
    </source>
</evidence>
<comment type="similarity">
    <text evidence="1">Belongs to the UPF0046 family.</text>
</comment>